<accession>A0A1V1NRG4</accession>
<evidence type="ECO:0000313" key="1">
    <source>
        <dbReference type="EMBL" id="ETR65165.1"/>
    </source>
</evidence>
<evidence type="ECO:0000313" key="2">
    <source>
        <dbReference type="Proteomes" id="UP000189670"/>
    </source>
</evidence>
<gene>
    <name evidence="1" type="ORF">OMM_06117</name>
</gene>
<dbReference type="EMBL" id="ATBP01003133">
    <property type="protein sequence ID" value="ETR65165.1"/>
    <property type="molecule type" value="Genomic_DNA"/>
</dbReference>
<comment type="caution">
    <text evidence="1">The sequence shown here is derived from an EMBL/GenBank/DDBJ whole genome shotgun (WGS) entry which is preliminary data.</text>
</comment>
<organism evidence="1 2">
    <name type="scientific">Candidatus Magnetoglobus multicellularis str. Araruama</name>
    <dbReference type="NCBI Taxonomy" id="890399"/>
    <lineage>
        <taxon>Bacteria</taxon>
        <taxon>Pseudomonadati</taxon>
        <taxon>Thermodesulfobacteriota</taxon>
        <taxon>Desulfobacteria</taxon>
        <taxon>Desulfobacterales</taxon>
        <taxon>Desulfobacteraceae</taxon>
        <taxon>Candidatus Magnetoglobus</taxon>
    </lineage>
</organism>
<name>A0A1V1NRG4_9BACT</name>
<dbReference type="Proteomes" id="UP000189670">
    <property type="component" value="Unassembled WGS sequence"/>
</dbReference>
<proteinExistence type="predicted"/>
<dbReference type="AlphaFoldDB" id="A0A1V1NRG4"/>
<sequence length="224" mass="26475">MVSAIDSLHFFFNSFVEKLYYLAYAKSNKTFLKLTNHKAIKHKDFVDLTKILYDRKKIKKEFGEDAKIIKLFFNEGLIRYRKIEDETIRKHEELYYDFDKYLKRLSKCKLTPTEIISKLRDSGVLTQNDMISDKGFKLIKREDFVLGFGERIDLGIKEILIKIDDERYGNVYNKLIDKNIIDNKLIFYPCIIILHKMKHNKTQVSTGDLNLIKAHNSSAVYKSQ</sequence>
<reference evidence="2" key="1">
    <citation type="submission" date="2012-11" db="EMBL/GenBank/DDBJ databases">
        <authorList>
            <person name="Lucero-Rivera Y.E."/>
            <person name="Tovar-Ramirez D."/>
        </authorList>
    </citation>
    <scope>NUCLEOTIDE SEQUENCE [LARGE SCALE GENOMIC DNA]</scope>
    <source>
        <strain evidence="2">Araruama</strain>
    </source>
</reference>
<protein>
    <submittedName>
        <fullName evidence="1">Uncharacterized protein</fullName>
    </submittedName>
</protein>